<dbReference type="SUPFAM" id="SSF51905">
    <property type="entry name" value="FAD/NAD(P)-binding domain"/>
    <property type="match status" value="1"/>
</dbReference>
<name>A0A644XML3_9ZZZZ</name>
<evidence type="ECO:0000259" key="1">
    <source>
        <dbReference type="Pfam" id="PF01593"/>
    </source>
</evidence>
<dbReference type="EMBL" id="VSSQ01002786">
    <property type="protein sequence ID" value="MPM17379.1"/>
    <property type="molecule type" value="Genomic_DNA"/>
</dbReference>
<sequence>MHFDVIVIGSGLSGLSAASLLAKRGLTIATIDKSYCPGGSCGAFKRGDAIFDQGSSMLFGWGEKGFNAHRFLFNCLEEPITIIQHDLLYCVHYDGKKVNFYPSIAQFIDEVATLFPGQRDNLVRFYADMQSMYEHVMVENPSYTTPDEVDKKAALKSLLRHPFSYIRFLSYLNVSAKALLSKYFTDEAIFNFFDKLTSTYCYATVEESPAILASVMFVDNHAGGSYYPAGSTLQLTGALEKVIEEHGSTMIAEREVVSILFDHGKPSGVLLDDKTVHTAEQIIYSGTVWNLYGKLLPHSETTKKQRIWAENQEPTYPSVVLYTLVDKEAVDDGTLAVEMLVGRPDALDEEEVTAYIPSVDDKTICADDEHIVLAIGPSFGDWASLDPDAYRQRKERETKRLLGVLAKRFPTIKEHLRHAELATPRTIERFTMKNGGAVAGPKQKLGNHMFKRQHIRTAWDTLFCCGESTMMGTGTPTVTTSGIAAANAILSKRGLEPFVHDPTRKEYVQLTKAPFTSDQLYASSNAQQREVQLLARRCQLCEHPSCSQGTDLDVRGIMRRVTVGNFVGAKRKLGESSVQNPETLEPNCIREEKVAIGKVCEYLKDC</sequence>
<dbReference type="InterPro" id="IPR045892">
    <property type="entry name" value="CrtISO-like"/>
</dbReference>
<dbReference type="AlphaFoldDB" id="A0A644XML3"/>
<proteinExistence type="predicted"/>
<dbReference type="InterPro" id="IPR002937">
    <property type="entry name" value="Amino_oxidase"/>
</dbReference>
<dbReference type="PANTHER" id="PTHR46313:SF3">
    <property type="entry name" value="PROLYCOPENE ISOMERASE, CHLOROPLASTIC"/>
    <property type="match status" value="1"/>
</dbReference>
<accession>A0A644XML3</accession>
<dbReference type="Gene3D" id="3.50.50.60">
    <property type="entry name" value="FAD/NAD(P)-binding domain"/>
    <property type="match status" value="2"/>
</dbReference>
<organism evidence="2">
    <name type="scientific">bioreactor metagenome</name>
    <dbReference type="NCBI Taxonomy" id="1076179"/>
    <lineage>
        <taxon>unclassified sequences</taxon>
        <taxon>metagenomes</taxon>
        <taxon>ecological metagenomes</taxon>
    </lineage>
</organism>
<dbReference type="Pfam" id="PF01593">
    <property type="entry name" value="Amino_oxidase"/>
    <property type="match status" value="1"/>
</dbReference>
<feature type="domain" description="Amine oxidase" evidence="1">
    <location>
        <begin position="12"/>
        <end position="490"/>
    </location>
</feature>
<dbReference type="InterPro" id="IPR036188">
    <property type="entry name" value="FAD/NAD-bd_sf"/>
</dbReference>
<reference evidence="2" key="1">
    <citation type="submission" date="2019-08" db="EMBL/GenBank/DDBJ databases">
        <authorList>
            <person name="Kucharzyk K."/>
            <person name="Murdoch R.W."/>
            <person name="Higgins S."/>
            <person name="Loffler F."/>
        </authorList>
    </citation>
    <scope>NUCLEOTIDE SEQUENCE</scope>
</reference>
<gene>
    <name evidence="2" type="ORF">SDC9_63768</name>
</gene>
<evidence type="ECO:0000313" key="2">
    <source>
        <dbReference type="EMBL" id="MPM17379.1"/>
    </source>
</evidence>
<dbReference type="PANTHER" id="PTHR46313">
    <property type="match status" value="1"/>
</dbReference>
<dbReference type="GO" id="GO:0016116">
    <property type="term" value="P:carotenoid metabolic process"/>
    <property type="evidence" value="ECO:0007669"/>
    <property type="project" value="InterPro"/>
</dbReference>
<dbReference type="GO" id="GO:0016491">
    <property type="term" value="F:oxidoreductase activity"/>
    <property type="evidence" value="ECO:0007669"/>
    <property type="project" value="InterPro"/>
</dbReference>
<comment type="caution">
    <text evidence="2">The sequence shown here is derived from an EMBL/GenBank/DDBJ whole genome shotgun (WGS) entry which is preliminary data.</text>
</comment>
<protein>
    <recommendedName>
        <fullName evidence="1">Amine oxidase domain-containing protein</fullName>
    </recommendedName>
</protein>